<proteinExistence type="predicted"/>
<evidence type="ECO:0000313" key="3">
    <source>
        <dbReference type="Proteomes" id="UP000281915"/>
    </source>
</evidence>
<name>A0A3M8C9J8_9BACL</name>
<dbReference type="SUPFAM" id="SSF101386">
    <property type="entry name" value="all-alpha NTP pyrophosphatases"/>
    <property type="match status" value="1"/>
</dbReference>
<comment type="caution">
    <text evidence="2">The sequence shown here is derived from an EMBL/GenBank/DDBJ whole genome shotgun (WGS) entry which is preliminary data.</text>
</comment>
<accession>A0A3M8C9J8</accession>
<dbReference type="Pfam" id="PF03819">
    <property type="entry name" value="MazG"/>
    <property type="match status" value="1"/>
</dbReference>
<organism evidence="2 3">
    <name type="scientific">Brevibacillus panacihumi</name>
    <dbReference type="NCBI Taxonomy" id="497735"/>
    <lineage>
        <taxon>Bacteria</taxon>
        <taxon>Bacillati</taxon>
        <taxon>Bacillota</taxon>
        <taxon>Bacilli</taxon>
        <taxon>Bacillales</taxon>
        <taxon>Paenibacillaceae</taxon>
        <taxon>Brevibacillus</taxon>
    </lineage>
</organism>
<dbReference type="PANTHER" id="PTHR42702:SF1">
    <property type="entry name" value="REGULATORY PROTEIN FOR BETA-LACTAMASE"/>
    <property type="match status" value="1"/>
</dbReference>
<protein>
    <recommendedName>
        <fullName evidence="1">NTP pyrophosphohydrolase MazG-like domain-containing protein</fullName>
    </recommendedName>
</protein>
<evidence type="ECO:0000313" key="2">
    <source>
        <dbReference type="EMBL" id="RNB72211.1"/>
    </source>
</evidence>
<dbReference type="Gene3D" id="1.10.287.1080">
    <property type="entry name" value="MazG-like"/>
    <property type="match status" value="1"/>
</dbReference>
<dbReference type="PANTHER" id="PTHR42702">
    <property type="entry name" value="NUCLEOTIDE PYROPHOSPHOHYDROLASE"/>
    <property type="match status" value="1"/>
</dbReference>
<dbReference type="AlphaFoldDB" id="A0A3M8C9J8"/>
<gene>
    <name evidence="2" type="ORF">EDM58_22105</name>
</gene>
<feature type="domain" description="NTP pyrophosphohydrolase MazG-like" evidence="1">
    <location>
        <begin position="23"/>
        <end position="78"/>
    </location>
</feature>
<dbReference type="Proteomes" id="UP000281915">
    <property type="component" value="Unassembled WGS sequence"/>
</dbReference>
<sequence>MTIKALQAYIKQKDFRPEHRQAYFFKLVEEVGELSEVIRKDLRMNESQNIKGTIEEELYDVLYYTIALANLYDIDLEQCHYFKDELSLKKYGSISTQG</sequence>
<evidence type="ECO:0000259" key="1">
    <source>
        <dbReference type="Pfam" id="PF03819"/>
    </source>
</evidence>
<dbReference type="EMBL" id="RHHT01000062">
    <property type="protein sequence ID" value="RNB72211.1"/>
    <property type="molecule type" value="Genomic_DNA"/>
</dbReference>
<reference evidence="2 3" key="1">
    <citation type="submission" date="2018-10" db="EMBL/GenBank/DDBJ databases">
        <title>Phylogenomics of Brevibacillus.</title>
        <authorList>
            <person name="Dunlap C."/>
        </authorList>
    </citation>
    <scope>NUCLEOTIDE SEQUENCE [LARGE SCALE GENOMIC DNA]</scope>
    <source>
        <strain evidence="2 3">JCM 15085</strain>
    </source>
</reference>
<dbReference type="InterPro" id="IPR004518">
    <property type="entry name" value="MazG-like_dom"/>
</dbReference>